<accession>F4RQC7</accession>
<feature type="region of interest" description="Disordered" evidence="1">
    <location>
        <begin position="526"/>
        <end position="651"/>
    </location>
</feature>
<evidence type="ECO:0000313" key="3">
    <source>
        <dbReference type="Proteomes" id="UP000001072"/>
    </source>
</evidence>
<feature type="compositionally biased region" description="Acidic residues" evidence="1">
    <location>
        <begin position="553"/>
        <end position="591"/>
    </location>
</feature>
<evidence type="ECO:0000313" key="2">
    <source>
        <dbReference type="EMBL" id="EGG05429.1"/>
    </source>
</evidence>
<sequence>MSIPLSAPFSPIVALLNMPRRDGFAKSNLMTTGPRHVNDLRISFGVVYKASPFNSLVSLCIYLMDPSELQALLQATTQQLAAQTQLISQMQTQAASRDQAYDTLLKKLKYVGLQSPPKSKSKAKSKAAKDQPAAASSSRAPPVPLPSNKTTATPRPRVTSKRHSSTSTPKKSPLPAKSTPKSSPAVRSTKKQAGPPITASPKRSPHQVLSGEFPEDYTRTKECFFTFVRIIWDLAAAGSVPVAPDPALLTKFNARFSDPAQITAVADSSNSQDLIPQTEIISLREARAGRVKIGKGIVYVQDFFVRYSLAMLAKLGIRRWAPDLDAAPDSMWNEACRLSAIRIFRMWVAGKAFPNANPYYLCKLLWKHAEAHNFPARYIKMLRKIDAHSDDEIDAQRGIHIVKTPIYRSEAAGVFMRRLDEHMKHSDIIINKRTQRHPRLRPAAPILSTFTRPPRGLPLDFYDSDWWNNTLSQSQRDMIGDCLNVMFLPDPSVSLLGRSHPDEKLRDRKFTEKHWARATKAYDLEHLNLGHDSSDGSESDDEEDGSDAGTVIDLDDTDDEEDKDFEDEEDKEDIDDDEDEEESEEEEEEEETTKRSKGKAKAKAKGNDWAESEEFEKPIGGGKGDYYVDDATMDDDGDEERAQRWDVWKNA</sequence>
<feature type="compositionally biased region" description="Low complexity" evidence="1">
    <location>
        <begin position="165"/>
        <end position="184"/>
    </location>
</feature>
<dbReference type="KEGG" id="mlr:MELLADRAFT_107662"/>
<protein>
    <submittedName>
        <fullName evidence="2">Uncharacterized protein</fullName>
    </submittedName>
</protein>
<dbReference type="OrthoDB" id="2506837at2759"/>
<keyword evidence="3" id="KW-1185">Reference proteome</keyword>
<dbReference type="RefSeq" id="XP_007411351.1">
    <property type="nucleotide sequence ID" value="XM_007411289.1"/>
</dbReference>
<feature type="compositionally biased region" description="Acidic residues" evidence="1">
    <location>
        <begin position="627"/>
        <end position="639"/>
    </location>
</feature>
<proteinExistence type="predicted"/>
<dbReference type="Proteomes" id="UP000001072">
    <property type="component" value="Unassembled WGS sequence"/>
</dbReference>
<feature type="compositionally biased region" description="Basic and acidic residues" evidence="1">
    <location>
        <begin position="640"/>
        <end position="651"/>
    </location>
</feature>
<reference evidence="3" key="1">
    <citation type="journal article" date="2011" name="Proc. Natl. Acad. Sci. U.S.A.">
        <title>Obligate biotrophy features unraveled by the genomic analysis of rust fungi.</title>
        <authorList>
            <person name="Duplessis S."/>
            <person name="Cuomo C.A."/>
            <person name="Lin Y.-C."/>
            <person name="Aerts A."/>
            <person name="Tisserant E."/>
            <person name="Veneault-Fourrey C."/>
            <person name="Joly D.L."/>
            <person name="Hacquard S."/>
            <person name="Amselem J."/>
            <person name="Cantarel B.L."/>
            <person name="Chiu R."/>
            <person name="Coutinho P.M."/>
            <person name="Feau N."/>
            <person name="Field M."/>
            <person name="Frey P."/>
            <person name="Gelhaye E."/>
            <person name="Goldberg J."/>
            <person name="Grabherr M.G."/>
            <person name="Kodira C.D."/>
            <person name="Kohler A."/>
            <person name="Kuees U."/>
            <person name="Lindquist E.A."/>
            <person name="Lucas S.M."/>
            <person name="Mago R."/>
            <person name="Mauceli E."/>
            <person name="Morin E."/>
            <person name="Murat C."/>
            <person name="Pangilinan J.L."/>
            <person name="Park R."/>
            <person name="Pearson M."/>
            <person name="Quesneville H."/>
            <person name="Rouhier N."/>
            <person name="Sakthikumar S."/>
            <person name="Salamov A.A."/>
            <person name="Schmutz J."/>
            <person name="Selles B."/>
            <person name="Shapiro H."/>
            <person name="Tanguay P."/>
            <person name="Tuskan G.A."/>
            <person name="Henrissat B."/>
            <person name="Van de Peer Y."/>
            <person name="Rouze P."/>
            <person name="Ellis J.G."/>
            <person name="Dodds P.N."/>
            <person name="Schein J.E."/>
            <person name="Zhong S."/>
            <person name="Hamelin R.C."/>
            <person name="Grigoriev I.V."/>
            <person name="Szabo L.J."/>
            <person name="Martin F."/>
        </authorList>
    </citation>
    <scope>NUCLEOTIDE SEQUENCE [LARGE SCALE GENOMIC DNA]</scope>
    <source>
        <strain evidence="3">98AG31 / pathotype 3-4-7</strain>
    </source>
</reference>
<dbReference type="InParanoid" id="F4RQC7"/>
<feature type="compositionally biased region" description="Low complexity" evidence="1">
    <location>
        <begin position="130"/>
        <end position="140"/>
    </location>
</feature>
<dbReference type="EMBL" id="GL883113">
    <property type="protein sequence ID" value="EGG05429.1"/>
    <property type="molecule type" value="Genomic_DNA"/>
</dbReference>
<dbReference type="HOGENOM" id="CLU_020173_0_0_1"/>
<evidence type="ECO:0000256" key="1">
    <source>
        <dbReference type="SAM" id="MobiDB-lite"/>
    </source>
</evidence>
<name>F4RQC7_MELLP</name>
<feature type="compositionally biased region" description="Basic residues" evidence="1">
    <location>
        <begin position="595"/>
        <end position="604"/>
    </location>
</feature>
<dbReference type="AlphaFoldDB" id="F4RQC7"/>
<organism evidence="3">
    <name type="scientific">Melampsora larici-populina (strain 98AG31 / pathotype 3-4-7)</name>
    <name type="common">Poplar leaf rust fungus</name>
    <dbReference type="NCBI Taxonomy" id="747676"/>
    <lineage>
        <taxon>Eukaryota</taxon>
        <taxon>Fungi</taxon>
        <taxon>Dikarya</taxon>
        <taxon>Basidiomycota</taxon>
        <taxon>Pucciniomycotina</taxon>
        <taxon>Pucciniomycetes</taxon>
        <taxon>Pucciniales</taxon>
        <taxon>Melampsoraceae</taxon>
        <taxon>Melampsora</taxon>
    </lineage>
</organism>
<feature type="compositionally biased region" description="Acidic residues" evidence="1">
    <location>
        <begin position="535"/>
        <end position="546"/>
    </location>
</feature>
<feature type="region of interest" description="Disordered" evidence="1">
    <location>
        <begin position="114"/>
        <end position="213"/>
    </location>
</feature>
<dbReference type="GeneID" id="18923234"/>
<dbReference type="STRING" id="747676.F4RQC7"/>
<dbReference type="VEuPathDB" id="FungiDB:MELLADRAFT_107662"/>
<gene>
    <name evidence="2" type="ORF">MELLADRAFT_107662</name>
</gene>